<dbReference type="Pfam" id="PF07687">
    <property type="entry name" value="M20_dimer"/>
    <property type="match status" value="1"/>
</dbReference>
<organism evidence="4 5">
    <name type="scientific">Geomicrobium halophilum</name>
    <dbReference type="NCBI Taxonomy" id="549000"/>
    <lineage>
        <taxon>Bacteria</taxon>
        <taxon>Bacillati</taxon>
        <taxon>Bacillota</taxon>
        <taxon>Bacilli</taxon>
        <taxon>Bacillales</taxon>
        <taxon>Geomicrobium</taxon>
    </lineage>
</organism>
<dbReference type="InterPro" id="IPR002933">
    <property type="entry name" value="Peptidase_M20"/>
</dbReference>
<dbReference type="CDD" id="cd03886">
    <property type="entry name" value="M20_Acy1"/>
    <property type="match status" value="1"/>
</dbReference>
<dbReference type="NCBIfam" id="TIGR01891">
    <property type="entry name" value="amidohydrolases"/>
    <property type="match status" value="1"/>
</dbReference>
<dbReference type="Proteomes" id="UP000568839">
    <property type="component" value="Unassembled WGS sequence"/>
</dbReference>
<dbReference type="InterPro" id="IPR036264">
    <property type="entry name" value="Bact_exopeptidase_dim_dom"/>
</dbReference>
<evidence type="ECO:0000256" key="2">
    <source>
        <dbReference type="PIRSR" id="PIRSR005962-1"/>
    </source>
</evidence>
<feature type="binding site" evidence="2">
    <location>
        <position position="163"/>
    </location>
    <ligand>
        <name>Mn(2+)</name>
        <dbReference type="ChEBI" id="CHEBI:29035"/>
        <label>2</label>
    </ligand>
</feature>
<feature type="binding site" evidence="2">
    <location>
        <position position="137"/>
    </location>
    <ligand>
        <name>Mn(2+)</name>
        <dbReference type="ChEBI" id="CHEBI:29035"/>
        <label>2</label>
    </ligand>
</feature>
<evidence type="ECO:0000256" key="1">
    <source>
        <dbReference type="ARBA" id="ARBA00022801"/>
    </source>
</evidence>
<dbReference type="GO" id="GO:0019877">
    <property type="term" value="P:diaminopimelate biosynthetic process"/>
    <property type="evidence" value="ECO:0007669"/>
    <property type="project" value="UniProtKB-ARBA"/>
</dbReference>
<dbReference type="FunFam" id="3.30.70.360:FF:000001">
    <property type="entry name" value="N-acetyldiaminopimelate deacetylase"/>
    <property type="match status" value="1"/>
</dbReference>
<dbReference type="SUPFAM" id="SSF55031">
    <property type="entry name" value="Bacterial exopeptidase dimerisation domain"/>
    <property type="match status" value="1"/>
</dbReference>
<evidence type="ECO:0000313" key="5">
    <source>
        <dbReference type="Proteomes" id="UP000568839"/>
    </source>
</evidence>
<dbReference type="AlphaFoldDB" id="A0A841PNT7"/>
<dbReference type="EMBL" id="JACHHJ010000003">
    <property type="protein sequence ID" value="MBB6450497.1"/>
    <property type="molecule type" value="Genomic_DNA"/>
</dbReference>
<gene>
    <name evidence="4" type="ORF">HNR44_002480</name>
</gene>
<dbReference type="PIRSF" id="PIRSF005962">
    <property type="entry name" value="Pept_M20D_amidohydro"/>
    <property type="match status" value="1"/>
</dbReference>
<dbReference type="SUPFAM" id="SSF53187">
    <property type="entry name" value="Zn-dependent exopeptidases"/>
    <property type="match status" value="1"/>
</dbReference>
<comment type="caution">
    <text evidence="4">The sequence shown here is derived from an EMBL/GenBank/DDBJ whole genome shotgun (WGS) entry which is preliminary data.</text>
</comment>
<dbReference type="Gene3D" id="3.30.70.360">
    <property type="match status" value="1"/>
</dbReference>
<protein>
    <submittedName>
        <fullName evidence="4">Amidohydrolase</fullName>
    </submittedName>
</protein>
<keyword evidence="5" id="KW-1185">Reference proteome</keyword>
<proteinExistence type="predicted"/>
<feature type="binding site" evidence="2">
    <location>
        <position position="103"/>
    </location>
    <ligand>
        <name>Mn(2+)</name>
        <dbReference type="ChEBI" id="CHEBI:29035"/>
        <label>2</label>
    </ligand>
</feature>
<feature type="domain" description="Peptidase M20 dimerisation" evidence="3">
    <location>
        <begin position="188"/>
        <end position="278"/>
    </location>
</feature>
<dbReference type="GO" id="GO:0046872">
    <property type="term" value="F:metal ion binding"/>
    <property type="evidence" value="ECO:0007669"/>
    <property type="project" value="UniProtKB-KW"/>
</dbReference>
<reference evidence="4 5" key="1">
    <citation type="submission" date="2020-08" db="EMBL/GenBank/DDBJ databases">
        <title>Genomic Encyclopedia of Type Strains, Phase IV (KMG-IV): sequencing the most valuable type-strain genomes for metagenomic binning, comparative biology and taxonomic classification.</title>
        <authorList>
            <person name="Goeker M."/>
        </authorList>
    </citation>
    <scope>NUCLEOTIDE SEQUENCE [LARGE SCALE GENOMIC DNA]</scope>
    <source>
        <strain evidence="4 5">DSM 21769</strain>
    </source>
</reference>
<name>A0A841PNT7_9BACL</name>
<feature type="binding site" evidence="2">
    <location>
        <position position="363"/>
    </location>
    <ligand>
        <name>Mn(2+)</name>
        <dbReference type="ChEBI" id="CHEBI:29035"/>
        <label>2</label>
    </ligand>
</feature>
<dbReference type="PANTHER" id="PTHR11014:SF63">
    <property type="entry name" value="METALLOPEPTIDASE, PUTATIVE (AFU_ORTHOLOGUE AFUA_6G09600)-RELATED"/>
    <property type="match status" value="1"/>
</dbReference>
<dbReference type="InterPro" id="IPR017439">
    <property type="entry name" value="Amidohydrolase"/>
</dbReference>
<feature type="binding site" evidence="2">
    <location>
        <position position="101"/>
    </location>
    <ligand>
        <name>Mn(2+)</name>
        <dbReference type="ChEBI" id="CHEBI:29035"/>
        <label>2</label>
    </ligand>
</feature>
<sequence length="392" mass="42210">MVKKEAEQLLAWLSQVRQDFHMYPELGMNEYRTMDKITEYLDDLGIPFEKNVANTGVVALIEGNNPNGKTVALRADMDALPIQEANDVPYRSKHEGKMHACGHDAHMTILLGAASILTSSRKQLPGNVKLLFQPAEETVGGAKPMLQAGALKNPDVDAVLGLHVAPELPVGTIGVKYGQMNASSDALYLTVRGEGTHAAYPSGGKDAIVIAAQLISSLQTIVSRNVDARQSAVVTFGTIEGGTQPNIVADKVDLQGTMRTLDPAVREDVLARMKETVEYVTKGLGGRAELEIEPGYTALINNDEMVDLVKNTGVTLLGSDKVTTIPRPSLGVEDFSFFAAEVPGAFYRLGVRNEDRGIVHGGHTPRFNIDERALAIGAAMQVSNVRSFFSIS</sequence>
<dbReference type="GO" id="GO:0050118">
    <property type="term" value="F:N-acetyldiaminopimelate deacetylase activity"/>
    <property type="evidence" value="ECO:0007669"/>
    <property type="project" value="UniProtKB-ARBA"/>
</dbReference>
<dbReference type="Gene3D" id="3.40.630.10">
    <property type="entry name" value="Zn peptidases"/>
    <property type="match status" value="1"/>
</dbReference>
<evidence type="ECO:0000259" key="3">
    <source>
        <dbReference type="Pfam" id="PF07687"/>
    </source>
</evidence>
<dbReference type="Pfam" id="PF01546">
    <property type="entry name" value="Peptidase_M20"/>
    <property type="match status" value="1"/>
</dbReference>
<comment type="cofactor">
    <cofactor evidence="2">
        <name>Mn(2+)</name>
        <dbReference type="ChEBI" id="CHEBI:29035"/>
    </cofactor>
    <text evidence="2">The Mn(2+) ion enhances activity.</text>
</comment>
<accession>A0A841PNT7</accession>
<keyword evidence="2" id="KW-0464">Manganese</keyword>
<evidence type="ECO:0000313" key="4">
    <source>
        <dbReference type="EMBL" id="MBB6450497.1"/>
    </source>
</evidence>
<keyword evidence="2" id="KW-0479">Metal-binding</keyword>
<dbReference type="PANTHER" id="PTHR11014">
    <property type="entry name" value="PEPTIDASE M20 FAMILY MEMBER"/>
    <property type="match status" value="1"/>
</dbReference>
<keyword evidence="1 4" id="KW-0378">Hydrolase</keyword>
<dbReference type="RefSeq" id="WP_343069485.1">
    <property type="nucleotide sequence ID" value="NZ_JACHHJ010000003.1"/>
</dbReference>
<dbReference type="InterPro" id="IPR011650">
    <property type="entry name" value="Peptidase_M20_dimer"/>
</dbReference>